<dbReference type="InterPro" id="IPR040256">
    <property type="entry name" value="At4g02000-like"/>
</dbReference>
<keyword evidence="5" id="KW-1185">Reference proteome</keyword>
<feature type="compositionally biased region" description="Basic and acidic residues" evidence="2">
    <location>
        <begin position="260"/>
        <end position="279"/>
    </location>
</feature>
<dbReference type="PANTHER" id="PTHR31286">
    <property type="entry name" value="GLYCINE-RICH CELL WALL STRUCTURAL PROTEIN 1.8-LIKE"/>
    <property type="match status" value="1"/>
</dbReference>
<dbReference type="GO" id="GO:0008270">
    <property type="term" value="F:zinc ion binding"/>
    <property type="evidence" value="ECO:0007669"/>
    <property type="project" value="UniProtKB-KW"/>
</dbReference>
<dbReference type="PANTHER" id="PTHR31286:SF99">
    <property type="entry name" value="DUF4283 DOMAIN-CONTAINING PROTEIN"/>
    <property type="match status" value="1"/>
</dbReference>
<feature type="domain" description="CCHC-type" evidence="3">
    <location>
        <begin position="135"/>
        <end position="149"/>
    </location>
</feature>
<dbReference type="SUPFAM" id="SSF57756">
    <property type="entry name" value="Retrovirus zinc finger-like domains"/>
    <property type="match status" value="1"/>
</dbReference>
<feature type="region of interest" description="Disordered" evidence="2">
    <location>
        <begin position="159"/>
        <end position="320"/>
    </location>
</feature>
<keyword evidence="1" id="KW-0863">Zinc-finger</keyword>
<reference evidence="4 5" key="1">
    <citation type="submission" date="2024-04" db="EMBL/GenBank/DDBJ databases">
        <authorList>
            <person name="Fracassetti M."/>
        </authorList>
    </citation>
    <scope>NUCLEOTIDE SEQUENCE [LARGE SCALE GENOMIC DNA]</scope>
</reference>
<dbReference type="InterPro" id="IPR036875">
    <property type="entry name" value="Znf_CCHC_sf"/>
</dbReference>
<evidence type="ECO:0000256" key="1">
    <source>
        <dbReference type="PROSITE-ProRule" id="PRU00047"/>
    </source>
</evidence>
<keyword evidence="1" id="KW-0479">Metal-binding</keyword>
<feature type="compositionally biased region" description="Basic and acidic residues" evidence="2">
    <location>
        <begin position="395"/>
        <end position="410"/>
    </location>
</feature>
<feature type="compositionally biased region" description="Polar residues" evidence="2">
    <location>
        <begin position="238"/>
        <end position="252"/>
    </location>
</feature>
<sequence length="431" mass="47620">MEVFAMDRDFFLVKLGNDQDYFKALSDGPWVIFDHYLVVQQWTPAFRVTDKLPSTMVVWVQFPCFPVHFYHKDLLFSLGNLIGRAIKLDFHTLHQQRTRFARVAVEVDLSQPLVPRIRLDGKWQRVKSENLPIVCFECGKIGHTKISCPVLYPEQASNREAEFSPTPTTASVEPSSEEVSGFGPWMLVTRKSRRNQREIPNQGRPDQAEGISEGTINKQERKEASVRKENGKPPNQAGIKSSQQKQSPQATQGGSSSKNGKGENKKGKEAVSVELEGEKASGILGPVPRLESPKSRKGSASTKSDVASSSGPKEVGPNAINQVGLVTHSVKGEKGTNFFIVEAQPYDPSPTRIIDPAAPSAVLRTKQRKEKRKGGQGKNRGQDRRVSLTLQQIKEWTELIPENRDGEAPREPAPSAAGFRPKPTDGNGPPA</sequence>
<evidence type="ECO:0000256" key="2">
    <source>
        <dbReference type="SAM" id="MobiDB-lite"/>
    </source>
</evidence>
<feature type="compositionally biased region" description="Basic residues" evidence="2">
    <location>
        <begin position="365"/>
        <end position="375"/>
    </location>
</feature>
<name>A0AAV2CF86_9ROSI</name>
<accession>A0AAV2CF86</accession>
<dbReference type="Pfam" id="PF14111">
    <property type="entry name" value="DUF4283"/>
    <property type="match status" value="1"/>
</dbReference>
<dbReference type="InterPro" id="IPR025558">
    <property type="entry name" value="DUF4283"/>
</dbReference>
<dbReference type="GO" id="GO:0003676">
    <property type="term" value="F:nucleic acid binding"/>
    <property type="evidence" value="ECO:0007669"/>
    <property type="project" value="InterPro"/>
</dbReference>
<feature type="compositionally biased region" description="Low complexity" evidence="2">
    <location>
        <begin position="299"/>
        <end position="310"/>
    </location>
</feature>
<evidence type="ECO:0000313" key="4">
    <source>
        <dbReference type="EMBL" id="CAL1355125.1"/>
    </source>
</evidence>
<protein>
    <recommendedName>
        <fullName evidence="3">CCHC-type domain-containing protein</fullName>
    </recommendedName>
</protein>
<dbReference type="InterPro" id="IPR001878">
    <property type="entry name" value="Znf_CCHC"/>
</dbReference>
<dbReference type="Proteomes" id="UP001497516">
    <property type="component" value="Chromosome 1"/>
</dbReference>
<organism evidence="4 5">
    <name type="scientific">Linum trigynum</name>
    <dbReference type="NCBI Taxonomy" id="586398"/>
    <lineage>
        <taxon>Eukaryota</taxon>
        <taxon>Viridiplantae</taxon>
        <taxon>Streptophyta</taxon>
        <taxon>Embryophyta</taxon>
        <taxon>Tracheophyta</taxon>
        <taxon>Spermatophyta</taxon>
        <taxon>Magnoliopsida</taxon>
        <taxon>eudicotyledons</taxon>
        <taxon>Gunneridae</taxon>
        <taxon>Pentapetalae</taxon>
        <taxon>rosids</taxon>
        <taxon>fabids</taxon>
        <taxon>Malpighiales</taxon>
        <taxon>Linaceae</taxon>
        <taxon>Linum</taxon>
    </lineage>
</organism>
<keyword evidence="1" id="KW-0862">Zinc</keyword>
<evidence type="ECO:0000259" key="3">
    <source>
        <dbReference type="PROSITE" id="PS50158"/>
    </source>
</evidence>
<feature type="compositionally biased region" description="Polar residues" evidence="2">
    <location>
        <begin position="165"/>
        <end position="178"/>
    </location>
</feature>
<gene>
    <name evidence="4" type="ORF">LTRI10_LOCUS2901</name>
</gene>
<proteinExistence type="predicted"/>
<dbReference type="EMBL" id="OZ034813">
    <property type="protein sequence ID" value="CAL1355125.1"/>
    <property type="molecule type" value="Genomic_DNA"/>
</dbReference>
<feature type="region of interest" description="Disordered" evidence="2">
    <location>
        <begin position="346"/>
        <end position="431"/>
    </location>
</feature>
<evidence type="ECO:0000313" key="5">
    <source>
        <dbReference type="Proteomes" id="UP001497516"/>
    </source>
</evidence>
<dbReference type="PROSITE" id="PS50158">
    <property type="entry name" value="ZF_CCHC"/>
    <property type="match status" value="1"/>
</dbReference>
<feature type="compositionally biased region" description="Basic and acidic residues" evidence="2">
    <location>
        <begin position="218"/>
        <end position="231"/>
    </location>
</feature>
<dbReference type="AlphaFoldDB" id="A0AAV2CF86"/>